<evidence type="ECO:0000256" key="1">
    <source>
        <dbReference type="SAM" id="MobiDB-lite"/>
    </source>
</evidence>
<protein>
    <submittedName>
        <fullName evidence="2">Uncharacterized protein</fullName>
    </submittedName>
</protein>
<feature type="region of interest" description="Disordered" evidence="1">
    <location>
        <begin position="1"/>
        <end position="66"/>
    </location>
</feature>
<proteinExistence type="predicted"/>
<name>A0AAV7PRE1_PLEWA</name>
<evidence type="ECO:0000313" key="2">
    <source>
        <dbReference type="EMBL" id="KAJ1129469.1"/>
    </source>
</evidence>
<keyword evidence="3" id="KW-1185">Reference proteome</keyword>
<comment type="caution">
    <text evidence="2">The sequence shown here is derived from an EMBL/GenBank/DDBJ whole genome shotgun (WGS) entry which is preliminary data.</text>
</comment>
<organism evidence="2 3">
    <name type="scientific">Pleurodeles waltl</name>
    <name type="common">Iberian ribbed newt</name>
    <dbReference type="NCBI Taxonomy" id="8319"/>
    <lineage>
        <taxon>Eukaryota</taxon>
        <taxon>Metazoa</taxon>
        <taxon>Chordata</taxon>
        <taxon>Craniata</taxon>
        <taxon>Vertebrata</taxon>
        <taxon>Euteleostomi</taxon>
        <taxon>Amphibia</taxon>
        <taxon>Batrachia</taxon>
        <taxon>Caudata</taxon>
        <taxon>Salamandroidea</taxon>
        <taxon>Salamandridae</taxon>
        <taxon>Pleurodelinae</taxon>
        <taxon>Pleurodeles</taxon>
    </lineage>
</organism>
<sequence length="151" mass="16694">MRTTWRWRSAQGTTSPSCDTSGDYRRLSTLAHAPPPFPGPEETAPDVINPAPCSSRPSPSGSSNYLQSQCSISLYPARHVQWGRERRLPSERLIQKPVRAVMVTLVTAMYTSVGKRIKDATRKSPGEPKKRGTGPARVLGARQKLISVMHR</sequence>
<accession>A0AAV7PRE1</accession>
<evidence type="ECO:0000313" key="3">
    <source>
        <dbReference type="Proteomes" id="UP001066276"/>
    </source>
</evidence>
<gene>
    <name evidence="2" type="ORF">NDU88_007837</name>
</gene>
<dbReference type="EMBL" id="JANPWB010000011">
    <property type="protein sequence ID" value="KAJ1129469.1"/>
    <property type="molecule type" value="Genomic_DNA"/>
</dbReference>
<dbReference type="Proteomes" id="UP001066276">
    <property type="component" value="Chromosome 7"/>
</dbReference>
<feature type="compositionally biased region" description="Low complexity" evidence="1">
    <location>
        <begin position="50"/>
        <end position="63"/>
    </location>
</feature>
<dbReference type="AlphaFoldDB" id="A0AAV7PRE1"/>
<feature type="compositionally biased region" description="Polar residues" evidence="1">
    <location>
        <begin position="10"/>
        <end position="20"/>
    </location>
</feature>
<reference evidence="2" key="1">
    <citation type="journal article" date="2022" name="bioRxiv">
        <title>Sequencing and chromosome-scale assembly of the giantPleurodeles waltlgenome.</title>
        <authorList>
            <person name="Brown T."/>
            <person name="Elewa A."/>
            <person name="Iarovenko S."/>
            <person name="Subramanian E."/>
            <person name="Araus A.J."/>
            <person name="Petzold A."/>
            <person name="Susuki M."/>
            <person name="Suzuki K.-i.T."/>
            <person name="Hayashi T."/>
            <person name="Toyoda A."/>
            <person name="Oliveira C."/>
            <person name="Osipova E."/>
            <person name="Leigh N.D."/>
            <person name="Simon A."/>
            <person name="Yun M.H."/>
        </authorList>
    </citation>
    <scope>NUCLEOTIDE SEQUENCE</scope>
    <source>
        <strain evidence="2">20211129_DDA</strain>
        <tissue evidence="2">Liver</tissue>
    </source>
</reference>